<proteinExistence type="predicted"/>
<keyword evidence="3" id="KW-1185">Reference proteome</keyword>
<evidence type="ECO:0000313" key="3">
    <source>
        <dbReference type="Proteomes" id="UP000284219"/>
    </source>
</evidence>
<reference evidence="2 3" key="1">
    <citation type="submission" date="2016-08" db="EMBL/GenBank/DDBJ databases">
        <title>Novel Firmicute Genomes.</title>
        <authorList>
            <person name="Poppleton D.I."/>
            <person name="Gribaldo S."/>
        </authorList>
    </citation>
    <scope>NUCLEOTIDE SEQUENCE [LARGE SCALE GENOMIC DNA]</scope>
    <source>
        <strain evidence="2 3">RAOx-1</strain>
    </source>
</reference>
<gene>
    <name evidence="2" type="ORF">BEP19_00850</name>
</gene>
<evidence type="ECO:0008006" key="4">
    <source>
        <dbReference type="Google" id="ProtNLM"/>
    </source>
</evidence>
<protein>
    <recommendedName>
        <fullName evidence="4">Prepilin-type N-terminal cleavage/methylation domain-containing protein</fullName>
    </recommendedName>
</protein>
<evidence type="ECO:0000313" key="2">
    <source>
        <dbReference type="EMBL" id="RKD25526.1"/>
    </source>
</evidence>
<dbReference type="RefSeq" id="WP_120188194.1">
    <property type="nucleotide sequence ID" value="NZ_MCHY01000006.1"/>
</dbReference>
<keyword evidence="1" id="KW-1133">Transmembrane helix</keyword>
<name>A0A419SMJ8_9BACL</name>
<keyword evidence="1" id="KW-0812">Transmembrane</keyword>
<organism evidence="2 3">
    <name type="scientific">Ammoniphilus oxalaticus</name>
    <dbReference type="NCBI Taxonomy" id="66863"/>
    <lineage>
        <taxon>Bacteria</taxon>
        <taxon>Bacillati</taxon>
        <taxon>Bacillota</taxon>
        <taxon>Bacilli</taxon>
        <taxon>Bacillales</taxon>
        <taxon>Paenibacillaceae</taxon>
        <taxon>Aneurinibacillus group</taxon>
        <taxon>Ammoniphilus</taxon>
    </lineage>
</organism>
<feature type="transmembrane region" description="Helical" evidence="1">
    <location>
        <begin position="12"/>
        <end position="33"/>
    </location>
</feature>
<accession>A0A419SMJ8</accession>
<dbReference type="AlphaFoldDB" id="A0A419SMJ8"/>
<dbReference type="EMBL" id="MCHY01000006">
    <property type="protein sequence ID" value="RKD25526.1"/>
    <property type="molecule type" value="Genomic_DNA"/>
</dbReference>
<evidence type="ECO:0000256" key="1">
    <source>
        <dbReference type="SAM" id="Phobius"/>
    </source>
</evidence>
<comment type="caution">
    <text evidence="2">The sequence shown here is derived from an EMBL/GenBank/DDBJ whole genome shotgun (WGS) entry which is preliminary data.</text>
</comment>
<keyword evidence="1" id="KW-0472">Membrane</keyword>
<dbReference type="Proteomes" id="UP000284219">
    <property type="component" value="Unassembled WGS sequence"/>
</dbReference>
<sequence length="113" mass="13183">MNDERGFCWFELVIVLLTISVLLTVALPLYGALSKQLSRTAAEWDMFWEMKQIGRAWQQGTVAAGSYKRETCEIEIKERLFDSAVVEGEVTIRWQTIERPYEKTQFVYKMVLP</sequence>